<dbReference type="AlphaFoldDB" id="A0A5B9Q720"/>
<dbReference type="CDD" id="cd00093">
    <property type="entry name" value="HTH_XRE"/>
    <property type="match status" value="1"/>
</dbReference>
<sequence length="393" mass="43763">MGSLSTCTLRKRNLGRFLLITPFGQLLGQLRRRAGLGLRTFAELVDERASTVSAIECGMRTPWHRQETLSLVADVLGLVSSSPFCDEFFQSARNTNSDGGSVKQPPPGMLGWWWTTDHASALDQRAIQDLAEFIGATSGISAEYSADETATAARELTRYPALTELAAEWRVRKLLGRREAQFAAAPVDVEAVLENQAGVRLEIIPGLIPHFSVQACAVMRSGEITLLVDRIVADSRPLASYRELLARCYAPRALWIDAAKDLPADWFLELQQTEDWPQLLRDCERFALSMLLPAAPVLSAASSAYREVVEQQGWVETDTAACAVRNRLAEQFAVPPLLVHTRLVRWPCHVYGRIAQALAAEEFELPPVDWFEVQEEPRQQLLFEKSEPVPQLP</sequence>
<gene>
    <name evidence="2" type="ORF">Pr1d_04930</name>
</gene>
<evidence type="ECO:0000313" key="2">
    <source>
        <dbReference type="EMBL" id="QEG33232.1"/>
    </source>
</evidence>
<dbReference type="SUPFAM" id="SSF47413">
    <property type="entry name" value="lambda repressor-like DNA-binding domains"/>
    <property type="match status" value="1"/>
</dbReference>
<dbReference type="EMBL" id="CP042913">
    <property type="protein sequence ID" value="QEG33232.1"/>
    <property type="molecule type" value="Genomic_DNA"/>
</dbReference>
<dbReference type="Gene3D" id="1.10.260.40">
    <property type="entry name" value="lambda repressor-like DNA-binding domains"/>
    <property type="match status" value="1"/>
</dbReference>
<evidence type="ECO:0000313" key="3">
    <source>
        <dbReference type="Proteomes" id="UP000323917"/>
    </source>
</evidence>
<evidence type="ECO:0000259" key="1">
    <source>
        <dbReference type="PROSITE" id="PS50943"/>
    </source>
</evidence>
<dbReference type="GO" id="GO:0003677">
    <property type="term" value="F:DNA binding"/>
    <property type="evidence" value="ECO:0007669"/>
    <property type="project" value="InterPro"/>
</dbReference>
<dbReference type="InterPro" id="IPR001387">
    <property type="entry name" value="Cro/C1-type_HTH"/>
</dbReference>
<dbReference type="Proteomes" id="UP000323917">
    <property type="component" value="Chromosome"/>
</dbReference>
<dbReference type="KEGG" id="bgok:Pr1d_04930"/>
<accession>A0A5B9Q720</accession>
<reference evidence="2 3" key="1">
    <citation type="submission" date="2019-08" db="EMBL/GenBank/DDBJ databases">
        <title>Deep-cultivation of Planctomycetes and their phenomic and genomic characterization uncovers novel biology.</title>
        <authorList>
            <person name="Wiegand S."/>
            <person name="Jogler M."/>
            <person name="Boedeker C."/>
            <person name="Pinto D."/>
            <person name="Vollmers J."/>
            <person name="Rivas-Marin E."/>
            <person name="Kohn T."/>
            <person name="Peeters S.H."/>
            <person name="Heuer A."/>
            <person name="Rast P."/>
            <person name="Oberbeckmann S."/>
            <person name="Bunk B."/>
            <person name="Jeske O."/>
            <person name="Meyerdierks A."/>
            <person name="Storesund J.E."/>
            <person name="Kallscheuer N."/>
            <person name="Luecker S."/>
            <person name="Lage O.M."/>
            <person name="Pohl T."/>
            <person name="Merkel B.J."/>
            <person name="Hornburger P."/>
            <person name="Mueller R.-W."/>
            <person name="Bruemmer F."/>
            <person name="Labrenz M."/>
            <person name="Spormann A.M."/>
            <person name="Op den Camp H."/>
            <person name="Overmann J."/>
            <person name="Amann R."/>
            <person name="Jetten M.S.M."/>
            <person name="Mascher T."/>
            <person name="Medema M.H."/>
            <person name="Devos D.P."/>
            <person name="Kaster A.-K."/>
            <person name="Ovreas L."/>
            <person name="Rohde M."/>
            <person name="Galperin M.Y."/>
            <person name="Jogler C."/>
        </authorList>
    </citation>
    <scope>NUCLEOTIDE SEQUENCE [LARGE SCALE GENOMIC DNA]</scope>
    <source>
        <strain evidence="2 3">Pr1d</strain>
    </source>
</reference>
<dbReference type="PROSITE" id="PS50943">
    <property type="entry name" value="HTH_CROC1"/>
    <property type="match status" value="1"/>
</dbReference>
<name>A0A5B9Q720_9BACT</name>
<proteinExistence type="predicted"/>
<organism evidence="2 3">
    <name type="scientific">Bythopirellula goksoeyrii</name>
    <dbReference type="NCBI Taxonomy" id="1400387"/>
    <lineage>
        <taxon>Bacteria</taxon>
        <taxon>Pseudomonadati</taxon>
        <taxon>Planctomycetota</taxon>
        <taxon>Planctomycetia</taxon>
        <taxon>Pirellulales</taxon>
        <taxon>Lacipirellulaceae</taxon>
        <taxon>Bythopirellula</taxon>
    </lineage>
</organism>
<protein>
    <recommendedName>
        <fullName evidence="1">HTH cro/C1-type domain-containing protein</fullName>
    </recommendedName>
</protein>
<feature type="domain" description="HTH cro/C1-type" evidence="1">
    <location>
        <begin position="29"/>
        <end position="84"/>
    </location>
</feature>
<keyword evidence="3" id="KW-1185">Reference proteome</keyword>
<dbReference type="InterPro" id="IPR010982">
    <property type="entry name" value="Lambda_DNA-bd_dom_sf"/>
</dbReference>